<evidence type="ECO:0000313" key="4">
    <source>
        <dbReference type="Proteomes" id="UP000517712"/>
    </source>
</evidence>
<dbReference type="PROSITE" id="PS00455">
    <property type="entry name" value="AMP_BINDING"/>
    <property type="match status" value="1"/>
</dbReference>
<evidence type="ECO:0000259" key="1">
    <source>
        <dbReference type="Pfam" id="PF00501"/>
    </source>
</evidence>
<dbReference type="InterPro" id="IPR050237">
    <property type="entry name" value="ATP-dep_AMP-bd_enzyme"/>
</dbReference>
<dbReference type="AlphaFoldDB" id="A0A7W9CB51"/>
<dbReference type="Proteomes" id="UP000517712">
    <property type="component" value="Unassembled WGS sequence"/>
</dbReference>
<dbReference type="InterPro" id="IPR020845">
    <property type="entry name" value="AMP-binding_CS"/>
</dbReference>
<dbReference type="Pfam" id="PF13193">
    <property type="entry name" value="AMP-binding_C"/>
    <property type="match status" value="1"/>
</dbReference>
<keyword evidence="3" id="KW-0436">Ligase</keyword>
<feature type="domain" description="AMP-dependent synthetase/ligase" evidence="1">
    <location>
        <begin position="12"/>
        <end position="377"/>
    </location>
</feature>
<protein>
    <submittedName>
        <fullName evidence="3">Acyl-CoA synthetase (AMP-forming)/AMP-acid ligase II</fullName>
    </submittedName>
</protein>
<dbReference type="InterPro" id="IPR025110">
    <property type="entry name" value="AMP-bd_C"/>
</dbReference>
<keyword evidence="4" id="KW-1185">Reference proteome</keyword>
<name>A0A7W9CB51_9MICO</name>
<dbReference type="EMBL" id="JACHMU010000001">
    <property type="protein sequence ID" value="MBB5742357.1"/>
    <property type="molecule type" value="Genomic_DNA"/>
</dbReference>
<dbReference type="InterPro" id="IPR042099">
    <property type="entry name" value="ANL_N_sf"/>
</dbReference>
<dbReference type="InterPro" id="IPR045851">
    <property type="entry name" value="AMP-bd_C_sf"/>
</dbReference>
<dbReference type="PANTHER" id="PTHR43767:SF1">
    <property type="entry name" value="NONRIBOSOMAL PEPTIDE SYNTHASE PES1 (EUROFUNG)-RELATED"/>
    <property type="match status" value="1"/>
</dbReference>
<sequence>MDQIGRVLVAGAQQHPERVLLKTTDGLTRTYAEFDERTTRLANSLLGAGFSPGDRIAAWSGTRPQYLELYFAVAKAGLVLVPVNSLFTEHEASFQLGDSGAVALFYEADKADKARSLADEHGLRLLPEFGDWHAADSEYETFLAGGSVVLPPEPDENALFVISYTSGTTGRPKGAMVTHRSLKNTARNHAHSYRTPLGSVCLYYSNMSFVATVLGLLISHVFVRGTIVMMIDVDGPESVMEAIGREKITFTFVPTPWIPAMTELARQHPDKWQQVRTFVHSTSKAPPAQMRRWAEVVGHRYLEGWGMTEGSGSLFTVTDVDSVLKGADADDFYASAGRAAIDCGVRIVDENGEDLPHDGVSVGELVVYSPALVVGYWNRDEITAQSFRDGWFYSGDLGAMDAQGFVYVTERRNDLIVSGGMNVYPSEVEACIAEMPEVSEVAVVGGPHERWGQTPVAFIVRNTDAVLDEQAIVSHCTQYLARYKRPTSVRFVEDLPRNASQKVLRHVLRKQLES</sequence>
<proteinExistence type="predicted"/>
<reference evidence="3 4" key="1">
    <citation type="submission" date="2020-08" db="EMBL/GenBank/DDBJ databases">
        <title>Sequencing the genomes of 1000 actinobacteria strains.</title>
        <authorList>
            <person name="Klenk H.-P."/>
        </authorList>
    </citation>
    <scope>NUCLEOTIDE SEQUENCE [LARGE SCALE GENOMIC DNA]</scope>
    <source>
        <strain evidence="3 4">DSM 24823</strain>
    </source>
</reference>
<organism evidence="3 4">
    <name type="scientific">Microbacterium ginsengiterrae</name>
    <dbReference type="NCBI Taxonomy" id="546115"/>
    <lineage>
        <taxon>Bacteria</taxon>
        <taxon>Bacillati</taxon>
        <taxon>Actinomycetota</taxon>
        <taxon>Actinomycetes</taxon>
        <taxon>Micrococcales</taxon>
        <taxon>Microbacteriaceae</taxon>
        <taxon>Microbacterium</taxon>
    </lineage>
</organism>
<evidence type="ECO:0000259" key="2">
    <source>
        <dbReference type="Pfam" id="PF13193"/>
    </source>
</evidence>
<dbReference type="RefSeq" id="WP_144793064.1">
    <property type="nucleotide sequence ID" value="NZ_BAAAPG010000001.1"/>
</dbReference>
<comment type="caution">
    <text evidence="3">The sequence shown here is derived from an EMBL/GenBank/DDBJ whole genome shotgun (WGS) entry which is preliminary data.</text>
</comment>
<dbReference type="Pfam" id="PF00501">
    <property type="entry name" value="AMP-binding"/>
    <property type="match status" value="1"/>
</dbReference>
<dbReference type="InterPro" id="IPR000873">
    <property type="entry name" value="AMP-dep_synth/lig_dom"/>
</dbReference>
<evidence type="ECO:0000313" key="3">
    <source>
        <dbReference type="EMBL" id="MBB5742357.1"/>
    </source>
</evidence>
<dbReference type="Gene3D" id="3.30.300.30">
    <property type="match status" value="1"/>
</dbReference>
<dbReference type="PANTHER" id="PTHR43767">
    <property type="entry name" value="LONG-CHAIN-FATTY-ACID--COA LIGASE"/>
    <property type="match status" value="1"/>
</dbReference>
<dbReference type="GO" id="GO:0016878">
    <property type="term" value="F:acid-thiol ligase activity"/>
    <property type="evidence" value="ECO:0007669"/>
    <property type="project" value="UniProtKB-ARBA"/>
</dbReference>
<gene>
    <name evidence="3" type="ORF">HD600_000854</name>
</gene>
<accession>A0A7W9CB51</accession>
<feature type="domain" description="AMP-binding enzyme C-terminal" evidence="2">
    <location>
        <begin position="427"/>
        <end position="502"/>
    </location>
</feature>
<dbReference type="Gene3D" id="3.40.50.12780">
    <property type="entry name" value="N-terminal domain of ligase-like"/>
    <property type="match status" value="1"/>
</dbReference>
<dbReference type="SUPFAM" id="SSF56801">
    <property type="entry name" value="Acetyl-CoA synthetase-like"/>
    <property type="match status" value="1"/>
</dbReference>